<accession>A0A1S1HIH0</accession>
<gene>
    <name evidence="2" type="ORF">BHE75_03653</name>
</gene>
<proteinExistence type="predicted"/>
<dbReference type="Pfam" id="PF13471">
    <property type="entry name" value="Transglut_core3"/>
    <property type="match status" value="1"/>
</dbReference>
<evidence type="ECO:0000313" key="2">
    <source>
        <dbReference type="EMBL" id="OHT21642.1"/>
    </source>
</evidence>
<name>A0A1S1HIH0_9SPHN</name>
<dbReference type="RefSeq" id="WP_084653297.1">
    <property type="nucleotide sequence ID" value="NZ_MIPT01000001.1"/>
</dbReference>
<organism evidence="2 3">
    <name type="scientific">Edaphosphingomonas haloaromaticamans</name>
    <dbReference type="NCBI Taxonomy" id="653954"/>
    <lineage>
        <taxon>Bacteria</taxon>
        <taxon>Pseudomonadati</taxon>
        <taxon>Pseudomonadota</taxon>
        <taxon>Alphaproteobacteria</taxon>
        <taxon>Sphingomonadales</taxon>
        <taxon>Rhizorhabdaceae</taxon>
        <taxon>Edaphosphingomonas</taxon>
    </lineage>
</organism>
<keyword evidence="3" id="KW-1185">Reference proteome</keyword>
<dbReference type="InterPro" id="IPR053521">
    <property type="entry name" value="McjB-like"/>
</dbReference>
<dbReference type="Proteomes" id="UP000179467">
    <property type="component" value="Unassembled WGS sequence"/>
</dbReference>
<evidence type="ECO:0000259" key="1">
    <source>
        <dbReference type="Pfam" id="PF13471"/>
    </source>
</evidence>
<dbReference type="AlphaFoldDB" id="A0A1S1HIH0"/>
<dbReference type="InterPro" id="IPR032708">
    <property type="entry name" value="McjB_C"/>
</dbReference>
<evidence type="ECO:0000313" key="3">
    <source>
        <dbReference type="Proteomes" id="UP000179467"/>
    </source>
</evidence>
<comment type="caution">
    <text evidence="2">The sequence shown here is derived from an EMBL/GenBank/DDBJ whole genome shotgun (WGS) entry which is preliminary data.</text>
</comment>
<dbReference type="NCBIfam" id="NF033537">
    <property type="entry name" value="lasso_biosyn_B2"/>
    <property type="match status" value="1"/>
</dbReference>
<protein>
    <recommendedName>
        <fullName evidence="1">Microcin J25-processing protein McjB C-terminal domain-containing protein</fullName>
    </recommendedName>
</protein>
<dbReference type="OrthoDB" id="119963at2"/>
<feature type="domain" description="Microcin J25-processing protein McjB C-terminal" evidence="1">
    <location>
        <begin position="120"/>
        <end position="223"/>
    </location>
</feature>
<dbReference type="EMBL" id="MIPT01000001">
    <property type="protein sequence ID" value="OHT21642.1"/>
    <property type="molecule type" value="Genomic_DNA"/>
</dbReference>
<reference evidence="2 3" key="1">
    <citation type="submission" date="2016-09" db="EMBL/GenBank/DDBJ databases">
        <title>Metabolic pathway, cell adaptation mechanisms and a novel monoxygenase revealed through proteogenomic-transcription analysis of a Sphingomonas haloaromaticamans strain degrading the fungicide ortho-phenylphenol.</title>
        <authorList>
            <person name="Perruchon C."/>
            <person name="Papadopoulou E.S."/>
            <person name="Rousidou C."/>
            <person name="Vasileiadis S."/>
            <person name="Tanou G."/>
            <person name="Amoutzias G."/>
            <person name="Molassiotis A."/>
            <person name="Karpouzas D.G."/>
        </authorList>
    </citation>
    <scope>NUCLEOTIDE SEQUENCE [LARGE SCALE GENOMIC DNA]</scope>
    <source>
        <strain evidence="2 3">P3</strain>
    </source>
</reference>
<sequence length="228" mass="25653">MSVSNFFFEVSPDITFCGIDGRIIALDLEADRYWALPATLGHMVYLAISERGDTSALPVDLLAALRRQFNGHRGLFDEPKRLFVKRPARHLDLAPVERERNGGLAFAAVASATIFARWLIRQKGIRAAVRHPLKYRSADPPKSQWDEIRSTVRAFNKWRGLVPIERRCLVDSLALQLMLAKEGLPVPLVIGVQANPFAAHCWLQSDDVVIDNELDAVRWFAPLRAGMQ</sequence>